<gene>
    <name evidence="2" type="ORF">TAV2_LOCUS7295</name>
</gene>
<evidence type="ECO:0000313" key="2">
    <source>
        <dbReference type="EMBL" id="CAH2048021.1"/>
    </source>
</evidence>
<dbReference type="PANTHER" id="PTHR31579">
    <property type="entry name" value="OS03G0796600 PROTEIN"/>
    <property type="match status" value="1"/>
</dbReference>
<proteinExistence type="predicted"/>
<sequence length="295" mass="33211">MVEIRGRFKRIESAFNVAAARARPPCDNSSGSDHSPEDTADLSDLVASFIEQEGQILPVKNPVEEMDSSDSEYEDVKKRLRKLLDGLSGREERMRIVAAAEDGGKFVGDIIQDGSSPKRQLMAFLRNKGFDAGLCKSRWERFSNNTAGKYEYVDVRCDGGDHDRYIVETNLAGEFEIARPTKRYLSILNQVPRLFVGTPEELKQLVRIMCHAMRRSMKHVGIHVPPWRRNGYMQAKWFGFYKRTSTTNNEIVSNSNNSVDTAAFKGCKEEFWEAKGLQLTVGQLTVAFSASGVEV</sequence>
<evidence type="ECO:0000313" key="3">
    <source>
        <dbReference type="Proteomes" id="UP000836841"/>
    </source>
</evidence>
<feature type="region of interest" description="Disordered" evidence="1">
    <location>
        <begin position="20"/>
        <end position="40"/>
    </location>
</feature>
<name>A0AAU9RR02_THLAR</name>
<dbReference type="NCBIfam" id="TIGR01615">
    <property type="entry name" value="A_thal_3542"/>
    <property type="match status" value="1"/>
</dbReference>
<dbReference type="EMBL" id="OU466858">
    <property type="protein sequence ID" value="CAH2048021.1"/>
    <property type="molecule type" value="Genomic_DNA"/>
</dbReference>
<dbReference type="AlphaFoldDB" id="A0AAU9RR02"/>
<protein>
    <recommendedName>
        <fullName evidence="4">DUF506 family protein</fullName>
    </recommendedName>
</protein>
<reference evidence="2 3" key="1">
    <citation type="submission" date="2022-03" db="EMBL/GenBank/DDBJ databases">
        <authorList>
            <person name="Nunn A."/>
            <person name="Chopra R."/>
            <person name="Nunn A."/>
            <person name="Contreras Garrido A."/>
        </authorList>
    </citation>
    <scope>NUCLEOTIDE SEQUENCE [LARGE SCALE GENOMIC DNA]</scope>
</reference>
<dbReference type="InterPro" id="IPR006502">
    <property type="entry name" value="PDDEXK-like"/>
</dbReference>
<dbReference type="PANTHER" id="PTHR31579:SF42">
    <property type="entry name" value="DUF506 FAMILY PROTEIN (DUF506)"/>
    <property type="match status" value="1"/>
</dbReference>
<evidence type="ECO:0008006" key="4">
    <source>
        <dbReference type="Google" id="ProtNLM"/>
    </source>
</evidence>
<evidence type="ECO:0000256" key="1">
    <source>
        <dbReference type="SAM" id="MobiDB-lite"/>
    </source>
</evidence>
<dbReference type="Proteomes" id="UP000836841">
    <property type="component" value="Chromosome 2"/>
</dbReference>
<organism evidence="2 3">
    <name type="scientific">Thlaspi arvense</name>
    <name type="common">Field penny-cress</name>
    <dbReference type="NCBI Taxonomy" id="13288"/>
    <lineage>
        <taxon>Eukaryota</taxon>
        <taxon>Viridiplantae</taxon>
        <taxon>Streptophyta</taxon>
        <taxon>Embryophyta</taxon>
        <taxon>Tracheophyta</taxon>
        <taxon>Spermatophyta</taxon>
        <taxon>Magnoliopsida</taxon>
        <taxon>eudicotyledons</taxon>
        <taxon>Gunneridae</taxon>
        <taxon>Pentapetalae</taxon>
        <taxon>rosids</taxon>
        <taxon>malvids</taxon>
        <taxon>Brassicales</taxon>
        <taxon>Brassicaceae</taxon>
        <taxon>Thlaspideae</taxon>
        <taxon>Thlaspi</taxon>
    </lineage>
</organism>
<keyword evidence="3" id="KW-1185">Reference proteome</keyword>
<dbReference type="Pfam" id="PF04720">
    <property type="entry name" value="PDDEXK_6"/>
    <property type="match status" value="1"/>
</dbReference>
<accession>A0AAU9RR02</accession>